<gene>
    <name evidence="1" type="ORF">BM524_19535</name>
</gene>
<evidence type="ECO:0000313" key="1">
    <source>
        <dbReference type="EMBL" id="APD92115.1"/>
    </source>
</evidence>
<dbReference type="EMBL" id="CP018025">
    <property type="protein sequence ID" value="APD92115.1"/>
    <property type="molecule type" value="Genomic_DNA"/>
</dbReference>
<reference evidence="1 2" key="1">
    <citation type="submission" date="2016-11" db="EMBL/GenBank/DDBJ databases">
        <title>Networking in microbes: conjugative elements and plasmids in the genus Alteromonas.</title>
        <authorList>
            <person name="Lopez-Perez M."/>
            <person name="Ramon-Marco N."/>
            <person name="Rodriguez-Valera F."/>
        </authorList>
    </citation>
    <scope>NUCLEOTIDE SEQUENCE [LARGE SCALE GENOMIC DNA]</scope>
    <source>
        <strain evidence="1 2">CP48</strain>
        <plasmid evidence="2">pamcp48-600</plasmid>
    </source>
</reference>
<dbReference type="RefSeq" id="WP_071960725.1">
    <property type="nucleotide sequence ID" value="NZ_CP018025.1"/>
</dbReference>
<name>A0AAC9NSV0_9ALTE</name>
<geneLocation type="plasmid" evidence="2">
    <name>pamcp48-600</name>
</geneLocation>
<protein>
    <submittedName>
        <fullName evidence="1">Uncharacterized protein</fullName>
    </submittedName>
</protein>
<proteinExistence type="predicted"/>
<accession>A0AAC9NSV0</accession>
<evidence type="ECO:0000313" key="2">
    <source>
        <dbReference type="Proteomes" id="UP000182101"/>
    </source>
</evidence>
<organism evidence="1 2">
    <name type="scientific">Alteromonas mediterranea</name>
    <dbReference type="NCBI Taxonomy" id="314275"/>
    <lineage>
        <taxon>Bacteria</taxon>
        <taxon>Pseudomonadati</taxon>
        <taxon>Pseudomonadota</taxon>
        <taxon>Gammaproteobacteria</taxon>
        <taxon>Alteromonadales</taxon>
        <taxon>Alteromonadaceae</taxon>
        <taxon>Alteromonas/Salinimonas group</taxon>
        <taxon>Alteromonas</taxon>
    </lineage>
</organism>
<sequence>MAKKAVKVNESENIKRASRVFPNINFKTLGKAVETLFTTSSAQKNHDCIGVAVLVIALLKRRGIDAELCVGEVAWRVDGQASGGVISHVSQQPGVSTVITPESLDPNMDAFPFHAWIKLNEIWYCDFSTYQFQSKMDVLNQDGQNVPVTWKPPFLMFTKSDVSGYLDVANSFSAKVIYYSERQALLDKVNQKSPTADNDDLAALELIYNQIENGELDTVIGPYGNVTLKKD</sequence>
<dbReference type="Proteomes" id="UP000182101">
    <property type="component" value="Plasmid pAMCP48-600"/>
</dbReference>
<keyword evidence="1" id="KW-0614">Plasmid</keyword>
<dbReference type="AlphaFoldDB" id="A0AAC9NSV0"/>